<dbReference type="SUPFAM" id="SSF52540">
    <property type="entry name" value="P-loop containing nucleoside triphosphate hydrolases"/>
    <property type="match status" value="1"/>
</dbReference>
<keyword evidence="1" id="KW-0808">Transferase</keyword>
<dbReference type="EMBL" id="AP022596">
    <property type="protein sequence ID" value="BBY64014.1"/>
    <property type="molecule type" value="Genomic_DNA"/>
</dbReference>
<evidence type="ECO:0000313" key="4">
    <source>
        <dbReference type="Proteomes" id="UP000467148"/>
    </source>
</evidence>
<dbReference type="KEGG" id="mhev:MHEL_22570"/>
<proteinExistence type="predicted"/>
<dbReference type="InterPro" id="IPR059117">
    <property type="entry name" value="APS_kinase_dom"/>
</dbReference>
<organism evidence="3 4">
    <name type="scientific">Mycolicibacterium helvum</name>
    <dbReference type="NCBI Taxonomy" id="1534349"/>
    <lineage>
        <taxon>Bacteria</taxon>
        <taxon>Bacillati</taxon>
        <taxon>Actinomycetota</taxon>
        <taxon>Actinomycetes</taxon>
        <taxon>Mycobacteriales</taxon>
        <taxon>Mycobacteriaceae</taxon>
        <taxon>Mycolicibacterium</taxon>
    </lineage>
</organism>
<sequence length="201" mass="21912">MDLPHRSPTACEKDSRVTPLCSHTSRVTSEAVFIGGRSGVGKTSVAFEVHASLSAAGISHCLIDGDYLDMAYPAPWEHELAERNLAAMWGNYRALGYRRMIYTSTVSVLPDVIAQLTDAMGDDPKVIAILLTCTDITARRRLSRREIGSTLDQHLESSGEKAGLLADSTAEWVHRVPTDDRVVCDIAADVIALTSWLREAS</sequence>
<gene>
    <name evidence="3" type="ORF">MHEL_22570</name>
</gene>
<evidence type="ECO:0000256" key="1">
    <source>
        <dbReference type="ARBA" id="ARBA00022679"/>
    </source>
</evidence>
<accession>A0A7I7T3Z7</accession>
<protein>
    <submittedName>
        <fullName evidence="3">ATPase</fullName>
    </submittedName>
</protein>
<dbReference type="Gene3D" id="3.40.50.300">
    <property type="entry name" value="P-loop containing nucleotide triphosphate hydrolases"/>
    <property type="match status" value="1"/>
</dbReference>
<feature type="domain" description="APS kinase" evidence="2">
    <location>
        <begin position="31"/>
        <end position="68"/>
    </location>
</feature>
<keyword evidence="4" id="KW-1185">Reference proteome</keyword>
<dbReference type="AlphaFoldDB" id="A0A7I7T3Z7"/>
<dbReference type="Proteomes" id="UP000467148">
    <property type="component" value="Chromosome"/>
</dbReference>
<name>A0A7I7T3Z7_9MYCO</name>
<dbReference type="Pfam" id="PF01583">
    <property type="entry name" value="APS_kinase"/>
    <property type="match status" value="1"/>
</dbReference>
<evidence type="ECO:0000259" key="2">
    <source>
        <dbReference type="Pfam" id="PF01583"/>
    </source>
</evidence>
<evidence type="ECO:0000313" key="3">
    <source>
        <dbReference type="EMBL" id="BBY64014.1"/>
    </source>
</evidence>
<dbReference type="InterPro" id="IPR027417">
    <property type="entry name" value="P-loop_NTPase"/>
</dbReference>
<reference evidence="3 4" key="1">
    <citation type="journal article" date="2019" name="Emerg. Microbes Infect.">
        <title>Comprehensive subspecies identification of 175 nontuberculous mycobacteria species based on 7547 genomic profiles.</title>
        <authorList>
            <person name="Matsumoto Y."/>
            <person name="Kinjo T."/>
            <person name="Motooka D."/>
            <person name="Nabeya D."/>
            <person name="Jung N."/>
            <person name="Uechi K."/>
            <person name="Horii T."/>
            <person name="Iida T."/>
            <person name="Fujita J."/>
            <person name="Nakamura S."/>
        </authorList>
    </citation>
    <scope>NUCLEOTIDE SEQUENCE [LARGE SCALE GENOMIC DNA]</scope>
    <source>
        <strain evidence="3 4">JCM 30396</strain>
    </source>
</reference>